<dbReference type="Pfam" id="PF01008">
    <property type="entry name" value="IF-2B"/>
    <property type="match status" value="1"/>
</dbReference>
<comment type="caution">
    <text evidence="5">The sequence shown here is derived from an EMBL/GenBank/DDBJ whole genome shotgun (WGS) entry which is preliminary data.</text>
</comment>
<evidence type="ECO:0000313" key="5">
    <source>
        <dbReference type="EMBL" id="EMA11474.1"/>
    </source>
</evidence>
<sequence length="290" mass="31861">MAAAHALMINETVRQIEEMETQSSSIAAVKAAKALRELTDRECHTVEDFLRVVERNSSALQRANRSHAPLYTTQQRIVTDLKDADLDSVSAAKERLLDTIDEVVTEIETSKDRAAERATTLIDDGDVLVTHENSSTVMATLMRALDDGKEFHLYARESRPHFLGRRTARQLADRDGADVTLIVDGAAGHYLSEADRVFVGMNCLIDDVVYNRIGTLPLAATANEMDVPVTVVGTSSKFIGSGFTFRNTFRQGADVMLEPPEGFDIGNPGYDATPTRLLDTVVTEDGILQF</sequence>
<dbReference type="InterPro" id="IPR000649">
    <property type="entry name" value="IF-2B-related"/>
</dbReference>
<keyword evidence="6" id="KW-1185">Reference proteome</keyword>
<dbReference type="PANTHER" id="PTHR45860:SF1">
    <property type="entry name" value="TRANSLATION INITIATION FACTOR EIF-2B SUBUNIT ALPHA"/>
    <property type="match status" value="1"/>
</dbReference>
<evidence type="ECO:0000256" key="2">
    <source>
        <dbReference type="ARBA" id="ARBA00022540"/>
    </source>
</evidence>
<dbReference type="Gene3D" id="1.20.120.420">
    <property type="entry name" value="translation initiation factor eif-2b, domain 1"/>
    <property type="match status" value="1"/>
</dbReference>
<dbReference type="AlphaFoldDB" id="M0JU34"/>
<reference evidence="5 6" key="1">
    <citation type="journal article" date="2014" name="PLoS Genet.">
        <title>Phylogenetically driven sequencing of extremely halophilic archaea reveals strategies for static and dynamic osmo-response.</title>
        <authorList>
            <person name="Becker E.A."/>
            <person name="Seitzer P.M."/>
            <person name="Tritt A."/>
            <person name="Larsen D."/>
            <person name="Krusor M."/>
            <person name="Yao A.I."/>
            <person name="Wu D."/>
            <person name="Madern D."/>
            <person name="Eisen J.A."/>
            <person name="Darling A.E."/>
            <person name="Facciotti M.T."/>
        </authorList>
    </citation>
    <scope>NUCLEOTIDE SEQUENCE [LARGE SCALE GENOMIC DNA]</scope>
    <source>
        <strain evidence="5 6">ATCC 29715</strain>
    </source>
</reference>
<dbReference type="InterPro" id="IPR027363">
    <property type="entry name" value="M1Pi_N"/>
</dbReference>
<dbReference type="GO" id="GO:0003743">
    <property type="term" value="F:translation initiation factor activity"/>
    <property type="evidence" value="ECO:0007669"/>
    <property type="project" value="UniProtKB-KW"/>
</dbReference>
<protein>
    <submittedName>
        <fullName evidence="5">Initiation factor 2B-like protein</fullName>
    </submittedName>
</protein>
<keyword evidence="3" id="KW-0648">Protein biosynthesis</keyword>
<evidence type="ECO:0000256" key="4">
    <source>
        <dbReference type="RuleBase" id="RU003814"/>
    </source>
</evidence>
<dbReference type="GO" id="GO:0005085">
    <property type="term" value="F:guanyl-nucleotide exchange factor activity"/>
    <property type="evidence" value="ECO:0007669"/>
    <property type="project" value="TreeGrafter"/>
</dbReference>
<evidence type="ECO:0000256" key="3">
    <source>
        <dbReference type="ARBA" id="ARBA00022917"/>
    </source>
</evidence>
<dbReference type="PANTHER" id="PTHR45860">
    <property type="entry name" value="TRANSLATION INITIATION FACTOR EIF-2B SUBUNIT ALPHA"/>
    <property type="match status" value="1"/>
</dbReference>
<dbReference type="Proteomes" id="UP000011534">
    <property type="component" value="Unassembled WGS sequence"/>
</dbReference>
<organism evidence="5 6">
    <name type="scientific">Haloarcula vallismortis ATCC 29715</name>
    <dbReference type="NCBI Taxonomy" id="662477"/>
    <lineage>
        <taxon>Archaea</taxon>
        <taxon>Methanobacteriati</taxon>
        <taxon>Methanobacteriota</taxon>
        <taxon>Stenosarchaea group</taxon>
        <taxon>Halobacteria</taxon>
        <taxon>Halobacteriales</taxon>
        <taxon>Haloarculaceae</taxon>
        <taxon>Haloarcula</taxon>
    </lineage>
</organism>
<dbReference type="InterPro" id="IPR042529">
    <property type="entry name" value="IF_2B-like_C"/>
</dbReference>
<accession>M0JU34</accession>
<dbReference type="InterPro" id="IPR051501">
    <property type="entry name" value="eIF2B_alpha/beta/delta"/>
</dbReference>
<dbReference type="PATRIC" id="fig|662477.6.peg.231"/>
<evidence type="ECO:0000256" key="1">
    <source>
        <dbReference type="ARBA" id="ARBA00007251"/>
    </source>
</evidence>
<comment type="similarity">
    <text evidence="1 4">Belongs to the eIF-2B alpha/beta/delta subunits family.</text>
</comment>
<evidence type="ECO:0000313" key="6">
    <source>
        <dbReference type="Proteomes" id="UP000011534"/>
    </source>
</evidence>
<gene>
    <name evidence="5" type="ORF">C437_01140</name>
</gene>
<proteinExistence type="inferred from homology"/>
<dbReference type="InterPro" id="IPR037171">
    <property type="entry name" value="NagB/RpiA_transferase-like"/>
</dbReference>
<dbReference type="Gene3D" id="3.40.50.10470">
    <property type="entry name" value="Translation initiation factor eif-2b, domain 2"/>
    <property type="match status" value="1"/>
</dbReference>
<dbReference type="SUPFAM" id="SSF100950">
    <property type="entry name" value="NagB/RpiA/CoA transferase-like"/>
    <property type="match status" value="1"/>
</dbReference>
<name>M0JU34_HALVA</name>
<keyword evidence="2 5" id="KW-0396">Initiation factor</keyword>
<dbReference type="EMBL" id="AOLQ01000004">
    <property type="protein sequence ID" value="EMA11474.1"/>
    <property type="molecule type" value="Genomic_DNA"/>
</dbReference>